<keyword evidence="2" id="KW-0812">Transmembrane</keyword>
<feature type="compositionally biased region" description="Polar residues" evidence="1">
    <location>
        <begin position="280"/>
        <end position="302"/>
    </location>
</feature>
<evidence type="ECO:0000256" key="1">
    <source>
        <dbReference type="SAM" id="MobiDB-lite"/>
    </source>
</evidence>
<keyword evidence="5" id="KW-1185">Reference proteome</keyword>
<feature type="domain" description="Membrane anchor Opy2 N-terminal" evidence="3">
    <location>
        <begin position="30"/>
        <end position="63"/>
    </location>
</feature>
<evidence type="ECO:0000313" key="4">
    <source>
        <dbReference type="EMBL" id="CCK68385.1"/>
    </source>
</evidence>
<dbReference type="EMBL" id="HE978314">
    <property type="protein sequence ID" value="CCK68385.1"/>
    <property type="molecule type" value="Genomic_DNA"/>
</dbReference>
<feature type="region of interest" description="Disordered" evidence="1">
    <location>
        <begin position="276"/>
        <end position="376"/>
    </location>
</feature>
<evidence type="ECO:0000256" key="2">
    <source>
        <dbReference type="SAM" id="Phobius"/>
    </source>
</evidence>
<dbReference type="HOGENOM" id="CLU_062466_0_0_1"/>
<dbReference type="GO" id="GO:0000751">
    <property type="term" value="P:mitotic cell cycle G1 arrest in response to pheromone"/>
    <property type="evidence" value="ECO:0007669"/>
    <property type="project" value="EnsemblFungi"/>
</dbReference>
<dbReference type="GO" id="GO:0005886">
    <property type="term" value="C:plasma membrane"/>
    <property type="evidence" value="ECO:0007669"/>
    <property type="project" value="EnsemblFungi"/>
</dbReference>
<dbReference type="KEGG" id="kng:KNAG_0A07320"/>
<dbReference type="Pfam" id="PF09463">
    <property type="entry name" value="Opy2"/>
    <property type="match status" value="1"/>
</dbReference>
<evidence type="ECO:0000259" key="3">
    <source>
        <dbReference type="Pfam" id="PF09463"/>
    </source>
</evidence>
<dbReference type="GO" id="GO:0007232">
    <property type="term" value="P:osmosensory signaling pathway via Sho1 osmosensor"/>
    <property type="evidence" value="ECO:0007669"/>
    <property type="project" value="EnsemblFungi"/>
</dbReference>
<accession>J7R0P3</accession>
<dbReference type="AlphaFoldDB" id="J7R0P3"/>
<dbReference type="OMA" id="SCPKYYC"/>
<dbReference type="OrthoDB" id="2402916at2759"/>
<protein>
    <recommendedName>
        <fullName evidence="3">Membrane anchor Opy2 N-terminal domain-containing protein</fullName>
    </recommendedName>
</protein>
<keyword evidence="2" id="KW-0472">Membrane</keyword>
<feature type="transmembrane region" description="Helical" evidence="2">
    <location>
        <begin position="105"/>
        <end position="127"/>
    </location>
</feature>
<organism evidence="4 5">
    <name type="scientific">Huiozyma naganishii (strain ATCC MYA-139 / BCRC 22969 / CBS 8797 / KCTC 17520 / NBRC 10181 / NCYC 3082 / Yp74L-3)</name>
    <name type="common">Yeast</name>
    <name type="synonym">Kazachstania naganishii</name>
    <dbReference type="NCBI Taxonomy" id="1071383"/>
    <lineage>
        <taxon>Eukaryota</taxon>
        <taxon>Fungi</taxon>
        <taxon>Dikarya</taxon>
        <taxon>Ascomycota</taxon>
        <taxon>Saccharomycotina</taxon>
        <taxon>Saccharomycetes</taxon>
        <taxon>Saccharomycetales</taxon>
        <taxon>Saccharomycetaceae</taxon>
        <taxon>Huiozyma</taxon>
    </lineage>
</organism>
<dbReference type="InterPro" id="IPR018571">
    <property type="entry name" value="Membrane_anchor_Opy2_N"/>
</dbReference>
<dbReference type="GO" id="GO:0072659">
    <property type="term" value="P:protein localization to plasma membrane"/>
    <property type="evidence" value="ECO:0007669"/>
    <property type="project" value="EnsemblFungi"/>
</dbReference>
<proteinExistence type="predicted"/>
<reference evidence="5" key="2">
    <citation type="submission" date="2012-08" db="EMBL/GenBank/DDBJ databases">
        <title>Genome sequence of Kazachstania naganishii.</title>
        <authorList>
            <person name="Gordon J.L."/>
            <person name="Armisen D."/>
            <person name="Proux-Wera E."/>
            <person name="OhEigeartaigh S.S."/>
            <person name="Byrne K.P."/>
            <person name="Wolfe K.H."/>
        </authorList>
    </citation>
    <scope>NUCLEOTIDE SEQUENCE [LARGE SCALE GENOMIC DNA]</scope>
    <source>
        <strain evidence="5">ATCC MYA-139 / BCRC 22969 / CBS 8797 / CCRC 22969 / KCTC 17520 / NBRC 10181 / NCYC 3082</strain>
    </source>
</reference>
<dbReference type="GO" id="GO:1900436">
    <property type="term" value="P:positive regulation of filamentous growth of a population of unicellular organisms in response to starvation"/>
    <property type="evidence" value="ECO:0007669"/>
    <property type="project" value="EnsemblFungi"/>
</dbReference>
<feature type="region of interest" description="Disordered" evidence="1">
    <location>
        <begin position="74"/>
        <end position="99"/>
    </location>
</feature>
<name>J7R0P3_HUIN7</name>
<evidence type="ECO:0000313" key="5">
    <source>
        <dbReference type="Proteomes" id="UP000006310"/>
    </source>
</evidence>
<dbReference type="RefSeq" id="XP_022462631.1">
    <property type="nucleotide sequence ID" value="XM_022611198.1"/>
</dbReference>
<gene>
    <name evidence="4" type="primary">KNAG0A07320</name>
    <name evidence="4" type="ordered locus">KNAG_0A07320</name>
</gene>
<dbReference type="STRING" id="1071383.J7R0P3"/>
<dbReference type="Proteomes" id="UP000006310">
    <property type="component" value="Chromosome 1"/>
</dbReference>
<sequence length="376" mass="39653">MSAITLFPSSAAGTATQISAVPTATNSAGCVVCNTTAQCPTCGDDEYCVMTSLTCRKCPVTYCAKRSEQVGSGISLSNGNSTGNSTTTGSTAASNSSGGSVRNNVVSGVVGGVGAGVLFLLVVWFCYRFYWKPRKTRLQEEAFHIKNLGGDISDDDDEGELYVDSDEEEEAEEMAAAEDAKQAVNVHAYLQASPRNAATTAQLREIQQLSVPGDRASHASTVRTGASNILPIAFIPGVTTAGTHPHPARVSHRLNTPGDVRSHITLGSSILEGLDDDSRSVATTGSTPRIRSSRAPQESLTTAVKGGRPRLVQINEEDDDDRATTTTTTGSFILDLDIPESLASHSNTRPRPPIPAARRGTPDCEDEDPFGDHHAM</sequence>
<keyword evidence="2" id="KW-1133">Transmembrane helix</keyword>
<dbReference type="GeneID" id="34524020"/>
<reference evidence="4 5" key="1">
    <citation type="journal article" date="2011" name="Proc. Natl. Acad. Sci. U.S.A.">
        <title>Evolutionary erosion of yeast sex chromosomes by mating-type switching accidents.</title>
        <authorList>
            <person name="Gordon J.L."/>
            <person name="Armisen D."/>
            <person name="Proux-Wera E."/>
            <person name="Oheigeartaigh S.S."/>
            <person name="Byrne K.P."/>
            <person name="Wolfe K.H."/>
        </authorList>
    </citation>
    <scope>NUCLEOTIDE SEQUENCE [LARGE SCALE GENOMIC DNA]</scope>
    <source>
        <strain evidence="5">ATCC MYA-139 / BCRC 22969 / CBS 8797 / CCRC 22969 / KCTC 17520 / NBRC 10181 / NCYC 3082</strain>
    </source>
</reference>
<dbReference type="eggNOG" id="ENOG502RY3X">
    <property type="taxonomic scope" value="Eukaryota"/>
</dbReference>